<dbReference type="EMBL" id="VSRR010009640">
    <property type="protein sequence ID" value="MPC50650.1"/>
    <property type="molecule type" value="Genomic_DNA"/>
</dbReference>
<comment type="caution">
    <text evidence="2">The sequence shown here is derived from an EMBL/GenBank/DDBJ whole genome shotgun (WGS) entry which is preliminary data.</text>
</comment>
<evidence type="ECO:0000313" key="3">
    <source>
        <dbReference type="Proteomes" id="UP000324222"/>
    </source>
</evidence>
<evidence type="ECO:0000256" key="1">
    <source>
        <dbReference type="SAM" id="MobiDB-lite"/>
    </source>
</evidence>
<sequence length="100" mass="10937">MLYADLWAARCQVTQSPVPIQASSQARRIVSHSTQAAHEPLEPDPQRGKLSWLGAGHVAADEASVPKLDEERMSQPPKGQCPGFLPCHVALSNYNMHNHS</sequence>
<protein>
    <submittedName>
        <fullName evidence="2">Uncharacterized protein</fullName>
    </submittedName>
</protein>
<accession>A0A5B7FSA6</accession>
<organism evidence="2 3">
    <name type="scientific">Portunus trituberculatus</name>
    <name type="common">Swimming crab</name>
    <name type="synonym">Neptunus trituberculatus</name>
    <dbReference type="NCBI Taxonomy" id="210409"/>
    <lineage>
        <taxon>Eukaryota</taxon>
        <taxon>Metazoa</taxon>
        <taxon>Ecdysozoa</taxon>
        <taxon>Arthropoda</taxon>
        <taxon>Crustacea</taxon>
        <taxon>Multicrustacea</taxon>
        <taxon>Malacostraca</taxon>
        <taxon>Eumalacostraca</taxon>
        <taxon>Eucarida</taxon>
        <taxon>Decapoda</taxon>
        <taxon>Pleocyemata</taxon>
        <taxon>Brachyura</taxon>
        <taxon>Eubrachyura</taxon>
        <taxon>Portunoidea</taxon>
        <taxon>Portunidae</taxon>
        <taxon>Portuninae</taxon>
        <taxon>Portunus</taxon>
    </lineage>
</organism>
<proteinExistence type="predicted"/>
<feature type="region of interest" description="Disordered" evidence="1">
    <location>
        <begin position="24"/>
        <end position="45"/>
    </location>
</feature>
<name>A0A5B7FSA6_PORTR</name>
<dbReference type="AlphaFoldDB" id="A0A5B7FSA6"/>
<feature type="compositionally biased region" description="Polar residues" evidence="1">
    <location>
        <begin position="24"/>
        <end position="36"/>
    </location>
</feature>
<dbReference type="Proteomes" id="UP000324222">
    <property type="component" value="Unassembled WGS sequence"/>
</dbReference>
<reference evidence="2 3" key="1">
    <citation type="submission" date="2019-05" db="EMBL/GenBank/DDBJ databases">
        <title>Another draft genome of Portunus trituberculatus and its Hox gene families provides insights of decapod evolution.</title>
        <authorList>
            <person name="Jeong J.-H."/>
            <person name="Song I."/>
            <person name="Kim S."/>
            <person name="Choi T."/>
            <person name="Kim D."/>
            <person name="Ryu S."/>
            <person name="Kim W."/>
        </authorList>
    </citation>
    <scope>NUCLEOTIDE SEQUENCE [LARGE SCALE GENOMIC DNA]</scope>
    <source>
        <tissue evidence="2">Muscle</tissue>
    </source>
</reference>
<gene>
    <name evidence="2" type="ORF">E2C01_044479</name>
</gene>
<evidence type="ECO:0000313" key="2">
    <source>
        <dbReference type="EMBL" id="MPC50650.1"/>
    </source>
</evidence>
<keyword evidence="3" id="KW-1185">Reference proteome</keyword>